<dbReference type="PANTHER" id="PTHR31616">
    <property type="entry name" value="TREHALASE"/>
    <property type="match status" value="1"/>
</dbReference>
<name>A0A1F4XM48_9BACT</name>
<organism evidence="2 3">
    <name type="scientific">Candidatus Abawacabacteria bacterium RIFCSPHIGHO2_01_FULL_46_8</name>
    <dbReference type="NCBI Taxonomy" id="1817815"/>
    <lineage>
        <taxon>Bacteria</taxon>
        <taxon>Candidatus Abawacaibacteriota</taxon>
    </lineage>
</organism>
<dbReference type="Gene3D" id="1.50.10.10">
    <property type="match status" value="2"/>
</dbReference>
<dbReference type="GO" id="GO:0005975">
    <property type="term" value="P:carbohydrate metabolic process"/>
    <property type="evidence" value="ECO:0007669"/>
    <property type="project" value="InterPro"/>
</dbReference>
<gene>
    <name evidence="2" type="ORF">A2788_00365</name>
</gene>
<accession>A0A1F4XM48</accession>
<evidence type="ECO:0000259" key="1">
    <source>
        <dbReference type="Pfam" id="PF00723"/>
    </source>
</evidence>
<dbReference type="Proteomes" id="UP000177521">
    <property type="component" value="Unassembled WGS sequence"/>
</dbReference>
<comment type="caution">
    <text evidence="2">The sequence shown here is derived from an EMBL/GenBank/DDBJ whole genome shotgun (WGS) entry which is preliminary data.</text>
</comment>
<dbReference type="GO" id="GO:0004553">
    <property type="term" value="F:hydrolase activity, hydrolyzing O-glycosyl compounds"/>
    <property type="evidence" value="ECO:0007669"/>
    <property type="project" value="UniProtKB-ARBA"/>
</dbReference>
<dbReference type="InterPro" id="IPR012341">
    <property type="entry name" value="6hp_glycosidase-like_sf"/>
</dbReference>
<protein>
    <recommendedName>
        <fullName evidence="1">GH15-like domain-containing protein</fullName>
    </recommendedName>
</protein>
<feature type="domain" description="GH15-like" evidence="1">
    <location>
        <begin position="22"/>
        <end position="236"/>
    </location>
</feature>
<sequence>MAKKELKIPYQKLIDQHRQILKSLQKPSGLFIAAKQDVATGYDKAWLRDNFYECLAFEVLDDWEVVLKTYRAILDIFIKHEDKIDYAIARKPGHTHEYIHARYHPETFAEFWEEWGNKQNDAIGAILFKIGQLEHVHGLGLIKNRADERIVQKLVDYLVSIEYWQDPDNGVWEEAEELHASSVGACVAGLKSIRQLSFVSVPDDLIEKGERTLARLLPRESAKKFVDLALLTLIYPYRVVTDLQAQEILANVEYHLLRKRGVIRYKGDHYYNKNRDGHSEEAEWCFGVSWLAIIHKLLGDEEKAREFMERALATITSDGEIPELYFSNSARFNDNTPLGWAESMFVIALYYYQQKNLTRPKS</sequence>
<dbReference type="EMBL" id="MEWS01000009">
    <property type="protein sequence ID" value="OGC82729.1"/>
    <property type="molecule type" value="Genomic_DNA"/>
</dbReference>
<evidence type="ECO:0000313" key="3">
    <source>
        <dbReference type="Proteomes" id="UP000177521"/>
    </source>
</evidence>
<dbReference type="PANTHER" id="PTHR31616:SF0">
    <property type="entry name" value="GLUCAN 1,4-ALPHA-GLUCOSIDASE"/>
    <property type="match status" value="1"/>
</dbReference>
<reference evidence="2 3" key="1">
    <citation type="journal article" date="2016" name="Nat. Commun.">
        <title>Thousands of microbial genomes shed light on interconnected biogeochemical processes in an aquifer system.</title>
        <authorList>
            <person name="Anantharaman K."/>
            <person name="Brown C.T."/>
            <person name="Hug L.A."/>
            <person name="Sharon I."/>
            <person name="Castelle C.J."/>
            <person name="Probst A.J."/>
            <person name="Thomas B.C."/>
            <person name="Singh A."/>
            <person name="Wilkins M.J."/>
            <person name="Karaoz U."/>
            <person name="Brodie E.L."/>
            <person name="Williams K.H."/>
            <person name="Hubbard S.S."/>
            <person name="Banfield J.F."/>
        </authorList>
    </citation>
    <scope>NUCLEOTIDE SEQUENCE [LARGE SCALE GENOMIC DNA]</scope>
</reference>
<dbReference type="InterPro" id="IPR011613">
    <property type="entry name" value="GH15-like"/>
</dbReference>
<dbReference type="SUPFAM" id="SSF48208">
    <property type="entry name" value="Six-hairpin glycosidases"/>
    <property type="match status" value="1"/>
</dbReference>
<dbReference type="Pfam" id="PF00723">
    <property type="entry name" value="Glyco_hydro_15"/>
    <property type="match status" value="1"/>
</dbReference>
<evidence type="ECO:0000313" key="2">
    <source>
        <dbReference type="EMBL" id="OGC82729.1"/>
    </source>
</evidence>
<dbReference type="InterPro" id="IPR008928">
    <property type="entry name" value="6-hairpin_glycosidase_sf"/>
</dbReference>
<proteinExistence type="predicted"/>
<dbReference type="AlphaFoldDB" id="A0A1F4XM48"/>